<evidence type="ECO:0000313" key="4">
    <source>
        <dbReference type="Proteomes" id="UP001152797"/>
    </source>
</evidence>
<dbReference type="OrthoDB" id="415846at2759"/>
<reference evidence="2" key="1">
    <citation type="submission" date="2022-10" db="EMBL/GenBank/DDBJ databases">
        <authorList>
            <person name="Chen Y."/>
            <person name="Dougan E. K."/>
            <person name="Chan C."/>
            <person name="Rhodes N."/>
            <person name="Thang M."/>
        </authorList>
    </citation>
    <scope>NUCLEOTIDE SEQUENCE</scope>
</reference>
<keyword evidence="4" id="KW-1185">Reference proteome</keyword>
<evidence type="ECO:0000313" key="3">
    <source>
        <dbReference type="EMBL" id="CAL1158415.1"/>
    </source>
</evidence>
<feature type="compositionally biased region" description="Low complexity" evidence="1">
    <location>
        <begin position="501"/>
        <end position="523"/>
    </location>
</feature>
<sequence length="523" mass="57239">MESANPSALWASLPKRVRLGLGDDTGAPPPCEVLADLFADESDLRLCLCQLGVQEPVPCEVVQALLLLQKQAINPSARRQKRRASMFPEQQALAIQSKCARGAQPLVIPDRVWLLKSSGAIRRGLTKCRPGTQKALLPRAEQEKKELMRWRASLSDFLRELGMPVVQQVLLSSNPDNALANALGTVRSASLRKHFREARRIKAYSKATSDSNWPQHVGVILSYLEERRCEPCGPSVPGAILQSLAFIEKVGGVAVSDRLSELPVVRNTVNQLTMDLQHGAPPKHQAPALPLAIVAALEVTVCDAAAGQYTRGFAFYKLLKLWAAGRHSDFEGLNPSSLFLSVAGLEGRLDRTKTSGPVSFWTEHSERNWLISLLAAMEVPPDQRDFLGRWRASSSSDEYIRTARVIVMRLQAKAVQGVVPGDDALDMHQPSTALGERDAAESAPFFVSVVGKRQLRRLHRRGGCPTSAGEVREMIPLWSLEGAEYHFACKHCWRHGSHPVESSSSSSSGLDASSSSESLTDSE</sequence>
<evidence type="ECO:0000313" key="2">
    <source>
        <dbReference type="EMBL" id="CAI4005040.1"/>
    </source>
</evidence>
<dbReference type="AlphaFoldDB" id="A0A9P1D897"/>
<dbReference type="EMBL" id="CAMXCT020003557">
    <property type="protein sequence ID" value="CAL1158415.1"/>
    <property type="molecule type" value="Genomic_DNA"/>
</dbReference>
<dbReference type="EMBL" id="CAMXCT030003557">
    <property type="protein sequence ID" value="CAL4792352.1"/>
    <property type="molecule type" value="Genomic_DNA"/>
</dbReference>
<proteinExistence type="predicted"/>
<gene>
    <name evidence="2" type="ORF">C1SCF055_LOCUS30796</name>
</gene>
<reference evidence="3" key="2">
    <citation type="submission" date="2024-04" db="EMBL/GenBank/DDBJ databases">
        <authorList>
            <person name="Chen Y."/>
            <person name="Shah S."/>
            <person name="Dougan E. K."/>
            <person name="Thang M."/>
            <person name="Chan C."/>
        </authorList>
    </citation>
    <scope>NUCLEOTIDE SEQUENCE [LARGE SCALE GENOMIC DNA]</scope>
</reference>
<organism evidence="2">
    <name type="scientific">Cladocopium goreaui</name>
    <dbReference type="NCBI Taxonomy" id="2562237"/>
    <lineage>
        <taxon>Eukaryota</taxon>
        <taxon>Sar</taxon>
        <taxon>Alveolata</taxon>
        <taxon>Dinophyceae</taxon>
        <taxon>Suessiales</taxon>
        <taxon>Symbiodiniaceae</taxon>
        <taxon>Cladocopium</taxon>
    </lineage>
</organism>
<dbReference type="EMBL" id="CAMXCT010003557">
    <property type="protein sequence ID" value="CAI4005040.1"/>
    <property type="molecule type" value="Genomic_DNA"/>
</dbReference>
<evidence type="ECO:0000256" key="1">
    <source>
        <dbReference type="SAM" id="MobiDB-lite"/>
    </source>
</evidence>
<comment type="caution">
    <text evidence="2">The sequence shown here is derived from an EMBL/GenBank/DDBJ whole genome shotgun (WGS) entry which is preliminary data.</text>
</comment>
<accession>A0A9P1D897</accession>
<name>A0A9P1D897_9DINO</name>
<protein>
    <submittedName>
        <fullName evidence="2">Uncharacterized protein</fullName>
    </submittedName>
</protein>
<dbReference type="Proteomes" id="UP001152797">
    <property type="component" value="Unassembled WGS sequence"/>
</dbReference>
<feature type="region of interest" description="Disordered" evidence="1">
    <location>
        <begin position="498"/>
        <end position="523"/>
    </location>
</feature>